<dbReference type="KEGG" id="taes:123149244"/>
<dbReference type="Gramene" id="TraesWEE_scaffold_007293_01G000300.1">
    <property type="protein sequence ID" value="TraesWEE_scaffold_007293_01G000300.1"/>
    <property type="gene ID" value="TraesWEE_scaffold_007293_01G000300"/>
</dbReference>
<accession>A0A3B6R8W9</accession>
<evidence type="ECO:0000313" key="1">
    <source>
        <dbReference type="EnsemblPlants" id="TraesCS7A02G078800.1"/>
    </source>
</evidence>
<dbReference type="Gramene" id="TraesSYM7A03G03775710.1">
    <property type="protein sequence ID" value="TraesSYM7A03G03775710.1"/>
    <property type="gene ID" value="TraesSYM7A03G03775710"/>
</dbReference>
<dbReference type="Gramene" id="TraesLDM7A03G03832310.1">
    <property type="protein sequence ID" value="TraesLDM7A03G03832310.1"/>
    <property type="gene ID" value="TraesLDM7A03G03832310"/>
</dbReference>
<dbReference type="Gramene" id="TraesRN7A0100161500.1">
    <property type="protein sequence ID" value="TraesRN7A0100161500.1"/>
    <property type="gene ID" value="TraesRN7A0100161500"/>
</dbReference>
<dbReference type="Gramene" id="TraesARI7A03G03793520.1">
    <property type="protein sequence ID" value="TraesARI7A03G03793520.1"/>
    <property type="gene ID" value="TraesARI7A03G03793520"/>
</dbReference>
<evidence type="ECO:0000313" key="2">
    <source>
        <dbReference type="Proteomes" id="UP000019116"/>
    </source>
</evidence>
<dbReference type="Gramene" id="TraesJUL7A03G03861660.1">
    <property type="protein sequence ID" value="TraesJUL7A03G03861660.1"/>
    <property type="gene ID" value="TraesJUL7A03G03861660"/>
</dbReference>
<name>A0A3B6R8W9_WHEAT</name>
<sequence length="343" mass="37833">MARAGVPVPPVPDPAQCHHPSLAALAERARLIRGTGPVDGAAVDWVCNNTAEHNGGGNVTNRPIDNFLLKLPALYCSGCRKLNPVGYRWKITQCTLGRIGLDFLIRNQGPHNTCVAHAILSGMDLMYKIHTAYQSRAFVGRPLSMQDFFMKFSHFFKVSFGYERNPALEIDRALCVIYIAQQYGVRLSAPSLTTWFEWQQESNDKVMMGSFFHVPSNDTELIIRLIAGGYPLICGVPSGRTFKFTSADEIYDGGRVPTNHCVLLIGSGVFNYPGNPDAIPRHTLGTWPLNRDGRRGPRVCLGARGSWGSQVHGSSSQEGGGGDFYIWADQIDRVMGFHIEGMY</sequence>
<keyword evidence="2" id="KW-1185">Reference proteome</keyword>
<dbReference type="Gramene" id="TraesNOR7A03G03867910.1">
    <property type="protein sequence ID" value="TraesNOR7A03G03867910.1"/>
    <property type="gene ID" value="TraesNOR7A03G03867910"/>
</dbReference>
<dbReference type="Gramene" id="TraesSTA7A03G03820850.1">
    <property type="protein sequence ID" value="TraesSTA7A03G03820850.1"/>
    <property type="gene ID" value="TraesSTA7A03G03820850"/>
</dbReference>
<reference evidence="1" key="2">
    <citation type="submission" date="2018-10" db="UniProtKB">
        <authorList>
            <consortium name="EnsemblPlants"/>
        </authorList>
    </citation>
    <scope>IDENTIFICATION</scope>
</reference>
<dbReference type="EnsemblPlants" id="TraesCS7A02G078800.1">
    <property type="protein sequence ID" value="TraesCS7A02G078800.1"/>
    <property type="gene ID" value="TraesCS7A02G078800"/>
</dbReference>
<dbReference type="Gramene" id="TraesROB_scaffold_153923_01G000100.1">
    <property type="protein sequence ID" value="TraesROB_scaffold_153923_01G000100.1"/>
    <property type="gene ID" value="TraesROB_scaffold_153923_01G000100"/>
</dbReference>
<dbReference type="Proteomes" id="UP000019116">
    <property type="component" value="Chromosome 7A"/>
</dbReference>
<dbReference type="Gramene" id="TraesLAC7A03G03777830.1">
    <property type="protein sequence ID" value="TraesLAC7A03G03777830.1"/>
    <property type="gene ID" value="TraesLAC7A03G03777830"/>
</dbReference>
<dbReference type="Gramene" id="TraesCS7A02G078800.1">
    <property type="protein sequence ID" value="TraesCS7A02G078800.1"/>
    <property type="gene ID" value="TraesCS7A02G078800"/>
</dbReference>
<dbReference type="RefSeq" id="XP_044424793.1">
    <property type="nucleotide sequence ID" value="XM_044568858.1"/>
</dbReference>
<dbReference type="Gene3D" id="3.90.70.10">
    <property type="entry name" value="Cysteine proteinases"/>
    <property type="match status" value="1"/>
</dbReference>
<dbReference type="SUPFAM" id="SSF54001">
    <property type="entry name" value="Cysteine proteinases"/>
    <property type="match status" value="1"/>
</dbReference>
<dbReference type="AlphaFoldDB" id="A0A3B6R8W9"/>
<evidence type="ECO:0008006" key="3">
    <source>
        <dbReference type="Google" id="ProtNLM"/>
    </source>
</evidence>
<dbReference type="Gramene" id="TraesMAC7A03G03827020.1">
    <property type="protein sequence ID" value="TraesMAC7A03G03827020.1"/>
    <property type="gene ID" value="TraesMAC7A03G03827020"/>
</dbReference>
<dbReference type="Gramene" id="TraesJAG7A03G03809310.1">
    <property type="protein sequence ID" value="TraesJAG7A03G03809310.1"/>
    <property type="gene ID" value="TraesJAG7A03G03809310"/>
</dbReference>
<dbReference type="Gramene" id="TraesPARA_EIv1.0_2244400.1">
    <property type="protein sequence ID" value="TraesPARA_EIv1.0_2244400.1.CDS"/>
    <property type="gene ID" value="TraesPARA_EIv1.0_2244400"/>
</dbReference>
<gene>
    <name evidence="1" type="primary">LOC123149244</name>
</gene>
<proteinExistence type="predicted"/>
<dbReference type="Gramene" id="TraesCS7A03G0184400.1">
    <property type="protein sequence ID" value="TraesCS7A03G0184400.1.CDS"/>
    <property type="gene ID" value="TraesCS7A03G0184400"/>
</dbReference>
<dbReference type="Gramene" id="TraesCLE_scaffold_025263_01G000100.1">
    <property type="protein sequence ID" value="TraesCLE_scaffold_025263_01G000100.1"/>
    <property type="gene ID" value="TraesCLE_scaffold_025263_01G000100"/>
</dbReference>
<dbReference type="InterPro" id="IPR038765">
    <property type="entry name" value="Papain-like_cys_pep_sf"/>
</dbReference>
<dbReference type="OrthoDB" id="611303at2759"/>
<reference evidence="1" key="1">
    <citation type="submission" date="2018-08" db="EMBL/GenBank/DDBJ databases">
        <authorList>
            <person name="Rossello M."/>
        </authorList>
    </citation>
    <scope>NUCLEOTIDE SEQUENCE [LARGE SCALE GENOMIC DNA]</scope>
    <source>
        <strain evidence="1">cv. Chinese Spring</strain>
    </source>
</reference>
<protein>
    <recommendedName>
        <fullName evidence="3">Peptidase C1A papain C-terminal domain-containing protein</fullName>
    </recommendedName>
</protein>
<dbReference type="Gramene" id="TraesCAD_scaffold_039445_01G000100.1">
    <property type="protein sequence ID" value="TraesCAD_scaffold_039445_01G000100.1"/>
    <property type="gene ID" value="TraesCAD_scaffold_039445_01G000100"/>
</dbReference>
<organism evidence="1">
    <name type="scientific">Triticum aestivum</name>
    <name type="common">Wheat</name>
    <dbReference type="NCBI Taxonomy" id="4565"/>
    <lineage>
        <taxon>Eukaryota</taxon>
        <taxon>Viridiplantae</taxon>
        <taxon>Streptophyta</taxon>
        <taxon>Embryophyta</taxon>
        <taxon>Tracheophyta</taxon>
        <taxon>Spermatophyta</taxon>
        <taxon>Magnoliopsida</taxon>
        <taxon>Liliopsida</taxon>
        <taxon>Poales</taxon>
        <taxon>Poaceae</taxon>
        <taxon>BOP clade</taxon>
        <taxon>Pooideae</taxon>
        <taxon>Triticodae</taxon>
        <taxon>Triticeae</taxon>
        <taxon>Triticinae</taxon>
        <taxon>Triticum</taxon>
    </lineage>
</organism>
<dbReference type="GeneID" id="123149244"/>